<dbReference type="SUPFAM" id="SSF69572">
    <property type="entry name" value="Activating enzymes of the ubiquitin-like proteins"/>
    <property type="match status" value="1"/>
</dbReference>
<dbReference type="STRING" id="246786.GS18_0200425"/>
<dbReference type="GO" id="GO:0005829">
    <property type="term" value="C:cytosol"/>
    <property type="evidence" value="ECO:0007669"/>
    <property type="project" value="TreeGrafter"/>
</dbReference>
<evidence type="ECO:0000259" key="2">
    <source>
        <dbReference type="Pfam" id="PF00899"/>
    </source>
</evidence>
<sequence length="338" mass="37285">MERYSRQQLFAPIGEEGQKKIIDSHVLVIGAGALGTANAEMLVRGGTGKVTIVDRDYVEWSNLQRQQLYTEQDAKERIPKAAAAERRLASINSEVIVRGTIEDVTAASIFEYCHDADMIVDATDNFETRMLINDAALKQGIPWVYGACVGSYGLTYTVLPGEGPCLNCLLKQIPMEGQTCDTAGIISPAVQITASYQTAEVFKWLTGEKSAMRREILSFDVWRNQFSKISVAKVKNPSCPSCGENPIYPYLTGDKSAKTSVLCGRDTVQIRPAEARSLDFQSLANQLEQAAQKITANPYLLSFQAGENRVVVFRDGRALIHGTKDQAEARKIYQKYLG</sequence>
<feature type="domain" description="THIF-type NAD/FAD binding fold" evidence="2">
    <location>
        <begin position="4"/>
        <end position="240"/>
    </location>
</feature>
<organism evidence="3 4">
    <name type="scientific">Metabacillus indicus</name>
    <name type="common">Bacillus indicus</name>
    <dbReference type="NCBI Taxonomy" id="246786"/>
    <lineage>
        <taxon>Bacteria</taxon>
        <taxon>Bacillati</taxon>
        <taxon>Bacillota</taxon>
        <taxon>Bacilli</taxon>
        <taxon>Bacillales</taxon>
        <taxon>Bacillaceae</taxon>
        <taxon>Metabacillus</taxon>
    </lineage>
</organism>
<dbReference type="InterPro" id="IPR045886">
    <property type="entry name" value="ThiF/MoeB/HesA"/>
</dbReference>
<protein>
    <recommendedName>
        <fullName evidence="2">THIF-type NAD/FAD binding fold domain-containing protein</fullName>
    </recommendedName>
</protein>
<dbReference type="GO" id="GO:0008146">
    <property type="term" value="F:sulfotransferase activity"/>
    <property type="evidence" value="ECO:0007669"/>
    <property type="project" value="TreeGrafter"/>
</dbReference>
<dbReference type="InterPro" id="IPR035985">
    <property type="entry name" value="Ubiquitin-activating_enz"/>
</dbReference>
<accession>A0A084H1N4</accession>
<dbReference type="GO" id="GO:0016779">
    <property type="term" value="F:nucleotidyltransferase activity"/>
    <property type="evidence" value="ECO:0007669"/>
    <property type="project" value="TreeGrafter"/>
</dbReference>
<dbReference type="FunFam" id="3.40.50.720:FF:000080">
    <property type="entry name" value="Thiazole biosynthesis adenylyltransferase ThiF"/>
    <property type="match status" value="1"/>
</dbReference>
<gene>
    <name evidence="3" type="ORF">GS18_0200425</name>
</gene>
<comment type="caution">
    <text evidence="3">The sequence shown here is derived from an EMBL/GenBank/DDBJ whole genome shotgun (WGS) entry which is preliminary data.</text>
</comment>
<dbReference type="InterPro" id="IPR000594">
    <property type="entry name" value="ThiF_NAD_FAD-bd"/>
</dbReference>
<dbReference type="GO" id="GO:0004792">
    <property type="term" value="F:thiosulfate-cyanide sulfurtransferase activity"/>
    <property type="evidence" value="ECO:0007669"/>
    <property type="project" value="TreeGrafter"/>
</dbReference>
<dbReference type="OrthoDB" id="9804286at2"/>
<evidence type="ECO:0000313" key="3">
    <source>
        <dbReference type="EMBL" id="KEZ53496.1"/>
    </source>
</evidence>
<dbReference type="GO" id="GO:0008641">
    <property type="term" value="F:ubiquitin-like modifier activating enzyme activity"/>
    <property type="evidence" value="ECO:0007669"/>
    <property type="project" value="InterPro"/>
</dbReference>
<reference evidence="3 4" key="1">
    <citation type="journal article" date="2005" name="Int. J. Syst. Evol. Microbiol.">
        <title>Bacillus cibi sp. nov., isolated from jeotgal, a traditional Korean fermented seafood.</title>
        <authorList>
            <person name="Yoon J.H."/>
            <person name="Lee C.H."/>
            <person name="Oh T.K."/>
        </authorList>
    </citation>
    <scope>NUCLEOTIDE SEQUENCE [LARGE SCALE GENOMIC DNA]</scope>
    <source>
        <strain evidence="3 4">DSM 16189</strain>
    </source>
</reference>
<dbReference type="Pfam" id="PF00899">
    <property type="entry name" value="ThiF"/>
    <property type="match status" value="1"/>
</dbReference>
<dbReference type="Proteomes" id="UP000028549">
    <property type="component" value="Unassembled WGS sequence"/>
</dbReference>
<dbReference type="RefSeq" id="WP_029565151.1">
    <property type="nucleotide sequence ID" value="NZ_JNVC02000001.1"/>
</dbReference>
<dbReference type="AlphaFoldDB" id="A0A084H1N4"/>
<dbReference type="CDD" id="cd00757">
    <property type="entry name" value="ThiF_MoeB_HesA_family"/>
    <property type="match status" value="1"/>
</dbReference>
<name>A0A084H1N4_METID</name>
<evidence type="ECO:0000256" key="1">
    <source>
        <dbReference type="ARBA" id="ARBA00009919"/>
    </source>
</evidence>
<comment type="similarity">
    <text evidence="1">Belongs to the HesA/MoeB/ThiF family.</text>
</comment>
<dbReference type="EMBL" id="JNVC02000001">
    <property type="protein sequence ID" value="KEZ53496.1"/>
    <property type="molecule type" value="Genomic_DNA"/>
</dbReference>
<dbReference type="NCBIfam" id="NF009123">
    <property type="entry name" value="PRK12475.1"/>
    <property type="match status" value="1"/>
</dbReference>
<dbReference type="PANTHER" id="PTHR10953">
    <property type="entry name" value="UBIQUITIN-ACTIVATING ENZYME E1"/>
    <property type="match status" value="1"/>
</dbReference>
<keyword evidence="4" id="KW-1185">Reference proteome</keyword>
<evidence type="ECO:0000313" key="4">
    <source>
        <dbReference type="Proteomes" id="UP000028549"/>
    </source>
</evidence>
<dbReference type="Gene3D" id="3.40.50.720">
    <property type="entry name" value="NAD(P)-binding Rossmann-like Domain"/>
    <property type="match status" value="1"/>
</dbReference>
<dbReference type="PANTHER" id="PTHR10953:SF102">
    <property type="entry name" value="ADENYLYLTRANSFERASE AND SULFURTRANSFERASE MOCS3"/>
    <property type="match status" value="1"/>
</dbReference>
<proteinExistence type="inferred from homology"/>